<dbReference type="OrthoDB" id="114660at2759"/>
<reference evidence="8 9" key="1">
    <citation type="submission" date="2015-09" db="EMBL/GenBank/DDBJ databases">
        <title>Draft genome of the scarab beetle Oryctes borbonicus.</title>
        <authorList>
            <person name="Meyer J.M."/>
            <person name="Markov G.V."/>
            <person name="Baskaran P."/>
            <person name="Herrmann M."/>
            <person name="Sommer R.J."/>
            <person name="Roedelsperger C."/>
        </authorList>
    </citation>
    <scope>NUCLEOTIDE SEQUENCE [LARGE SCALE GENOMIC DNA]</scope>
    <source>
        <strain evidence="8">OB123</strain>
        <tissue evidence="8">Whole animal</tissue>
    </source>
</reference>
<feature type="compositionally biased region" description="Low complexity" evidence="6">
    <location>
        <begin position="70"/>
        <end position="97"/>
    </location>
</feature>
<dbReference type="Proteomes" id="UP000051574">
    <property type="component" value="Unassembled WGS sequence"/>
</dbReference>
<organism evidence="8 9">
    <name type="scientific">Oryctes borbonicus</name>
    <dbReference type="NCBI Taxonomy" id="1629725"/>
    <lineage>
        <taxon>Eukaryota</taxon>
        <taxon>Metazoa</taxon>
        <taxon>Ecdysozoa</taxon>
        <taxon>Arthropoda</taxon>
        <taxon>Hexapoda</taxon>
        <taxon>Insecta</taxon>
        <taxon>Pterygota</taxon>
        <taxon>Neoptera</taxon>
        <taxon>Endopterygota</taxon>
        <taxon>Coleoptera</taxon>
        <taxon>Polyphaga</taxon>
        <taxon>Scarabaeiformia</taxon>
        <taxon>Scarabaeidae</taxon>
        <taxon>Dynastinae</taxon>
        <taxon>Oryctes</taxon>
    </lineage>
</organism>
<evidence type="ECO:0000256" key="3">
    <source>
        <dbReference type="ARBA" id="ARBA00022989"/>
    </source>
</evidence>
<keyword evidence="5" id="KW-0325">Glycoprotein</keyword>
<gene>
    <name evidence="8" type="ORF">AMK59_2639</name>
</gene>
<dbReference type="GO" id="GO:0016020">
    <property type="term" value="C:membrane"/>
    <property type="evidence" value="ECO:0007669"/>
    <property type="project" value="UniProtKB-SubCell"/>
</dbReference>
<evidence type="ECO:0000313" key="9">
    <source>
        <dbReference type="Proteomes" id="UP000051574"/>
    </source>
</evidence>
<keyword evidence="9" id="KW-1185">Reference proteome</keyword>
<keyword evidence="3" id="KW-1133">Transmembrane helix</keyword>
<accession>A0A0T6BHF1</accession>
<keyword evidence="4" id="KW-0472">Membrane</keyword>
<dbReference type="InterPro" id="IPR010560">
    <property type="entry name" value="Neogenin_C"/>
</dbReference>
<name>A0A0T6BHF1_9SCAR</name>
<proteinExistence type="predicted"/>
<comment type="caution">
    <text evidence="8">The sequence shown here is derived from an EMBL/GenBank/DDBJ whole genome shotgun (WGS) entry which is preliminary data.</text>
</comment>
<evidence type="ECO:0000313" key="8">
    <source>
        <dbReference type="EMBL" id="KRT86774.1"/>
    </source>
</evidence>
<dbReference type="EMBL" id="LJIG01000166">
    <property type="protein sequence ID" value="KRT86774.1"/>
    <property type="molecule type" value="Genomic_DNA"/>
</dbReference>
<keyword evidence="2" id="KW-0812">Transmembrane</keyword>
<dbReference type="AlphaFoldDB" id="A0A0T6BHF1"/>
<evidence type="ECO:0000256" key="1">
    <source>
        <dbReference type="ARBA" id="ARBA00004479"/>
    </source>
</evidence>
<feature type="non-terminal residue" evidence="8">
    <location>
        <position position="1"/>
    </location>
</feature>
<sequence>SQPPPVAHVPPTNAYAPGMSVLAESQAAKRVQGQGHPLKSFTVPAPPPISAPGTPQPKHVVTQPQLIVRPSSSPYKKAPSSSSSTLTSTPPSRINSSNPPPHTAEEVQRLQPSHSTEELNQEMANLEGLMMTLNAITANEFEC</sequence>
<evidence type="ECO:0000256" key="2">
    <source>
        <dbReference type="ARBA" id="ARBA00022692"/>
    </source>
</evidence>
<protein>
    <recommendedName>
        <fullName evidence="7">Neogenin C-terminal domain-containing protein</fullName>
    </recommendedName>
</protein>
<feature type="domain" description="Neogenin C-terminal" evidence="7">
    <location>
        <begin position="31"/>
        <end position="138"/>
    </location>
</feature>
<evidence type="ECO:0000256" key="4">
    <source>
        <dbReference type="ARBA" id="ARBA00023136"/>
    </source>
</evidence>
<evidence type="ECO:0000256" key="6">
    <source>
        <dbReference type="SAM" id="MobiDB-lite"/>
    </source>
</evidence>
<comment type="subcellular location">
    <subcellularLocation>
        <location evidence="1">Membrane</location>
        <topology evidence="1">Single-pass type I membrane protein</topology>
    </subcellularLocation>
</comment>
<evidence type="ECO:0000259" key="7">
    <source>
        <dbReference type="Pfam" id="PF06583"/>
    </source>
</evidence>
<dbReference type="Pfam" id="PF06583">
    <property type="entry name" value="Neogenin_C"/>
    <property type="match status" value="1"/>
</dbReference>
<feature type="region of interest" description="Disordered" evidence="6">
    <location>
        <begin position="25"/>
        <end position="117"/>
    </location>
</feature>
<evidence type="ECO:0000256" key="5">
    <source>
        <dbReference type="ARBA" id="ARBA00023180"/>
    </source>
</evidence>